<dbReference type="EMBL" id="JACEIK010000285">
    <property type="protein sequence ID" value="MCD7454110.1"/>
    <property type="molecule type" value="Genomic_DNA"/>
</dbReference>
<dbReference type="SUPFAM" id="SSF52540">
    <property type="entry name" value="P-loop containing nucleoside triphosphate hydrolases"/>
    <property type="match status" value="1"/>
</dbReference>
<dbReference type="PANTHER" id="PTHR11783">
    <property type="entry name" value="SULFOTRANSFERASE SULT"/>
    <property type="match status" value="1"/>
</dbReference>
<name>A0ABS8S4S0_DATST</name>
<keyword evidence="2 3" id="KW-0808">Transferase</keyword>
<gene>
    <name evidence="5" type="ORF">HAX54_023472</name>
</gene>
<dbReference type="Gene3D" id="3.40.50.300">
    <property type="entry name" value="P-loop containing nucleotide triphosphate hydrolases"/>
    <property type="match status" value="1"/>
</dbReference>
<comment type="similarity">
    <text evidence="1 3">Belongs to the sulfotransferase 1 family.</text>
</comment>
<evidence type="ECO:0000256" key="2">
    <source>
        <dbReference type="ARBA" id="ARBA00022679"/>
    </source>
</evidence>
<dbReference type="InterPro" id="IPR027417">
    <property type="entry name" value="P-loop_NTPase"/>
</dbReference>
<dbReference type="Proteomes" id="UP000823775">
    <property type="component" value="Unassembled WGS sequence"/>
</dbReference>
<evidence type="ECO:0000313" key="6">
    <source>
        <dbReference type="Proteomes" id="UP000823775"/>
    </source>
</evidence>
<dbReference type="InterPro" id="IPR000863">
    <property type="entry name" value="Sulfotransferase_dom"/>
</dbReference>
<protein>
    <recommendedName>
        <fullName evidence="3">Sulfotransferase</fullName>
        <ecNumber evidence="3">2.8.2.-</ecNumber>
    </recommendedName>
</protein>
<organism evidence="5 6">
    <name type="scientific">Datura stramonium</name>
    <name type="common">Jimsonweed</name>
    <name type="synonym">Common thornapple</name>
    <dbReference type="NCBI Taxonomy" id="4076"/>
    <lineage>
        <taxon>Eukaryota</taxon>
        <taxon>Viridiplantae</taxon>
        <taxon>Streptophyta</taxon>
        <taxon>Embryophyta</taxon>
        <taxon>Tracheophyta</taxon>
        <taxon>Spermatophyta</taxon>
        <taxon>Magnoliopsida</taxon>
        <taxon>eudicotyledons</taxon>
        <taxon>Gunneridae</taxon>
        <taxon>Pentapetalae</taxon>
        <taxon>asterids</taxon>
        <taxon>lamiids</taxon>
        <taxon>Solanales</taxon>
        <taxon>Solanaceae</taxon>
        <taxon>Solanoideae</taxon>
        <taxon>Datureae</taxon>
        <taxon>Datura</taxon>
    </lineage>
</organism>
<evidence type="ECO:0000313" key="5">
    <source>
        <dbReference type="EMBL" id="MCD7454110.1"/>
    </source>
</evidence>
<dbReference type="Pfam" id="PF00685">
    <property type="entry name" value="Sulfotransfer_1"/>
    <property type="match status" value="1"/>
</dbReference>
<dbReference type="EC" id="2.8.2.-" evidence="3"/>
<sequence>MESSFSFKTSRLSVDRGPEDPTKIMSIISTLPKKEGLNPSYDLYQYQGFWIPLVYLQATLFMQENFKAQPSDIYVCSSIKTGTTWLKALAFSIVTRDIFDDSTNPLLTKVPHECLPFLESDYATNTKLDTDLPLLATHLPYTLLPQSILDCKIIYICREPKDTFVSMWHFIRRIEEENFINNADVTLEQEFKWFCEGKSAYGPYWDHVLGYWKASIERPDRVLFLKYEDLKKETLCYVNKLADFMEKPFSTEEQARGVPEEIVARCRFESLSNLEVNKSGLHRPETLSGFSNSVFFRKGEIGDWKNLLTHNMEKSIDKITQEKFQSLGLTFPTL</sequence>
<comment type="caution">
    <text evidence="5">The sequence shown here is derived from an EMBL/GenBank/DDBJ whole genome shotgun (WGS) entry which is preliminary data.</text>
</comment>
<accession>A0ABS8S4S0</accession>
<reference evidence="5 6" key="1">
    <citation type="journal article" date="2021" name="BMC Genomics">
        <title>Datura genome reveals duplications of psychoactive alkaloid biosynthetic genes and high mutation rate following tissue culture.</title>
        <authorList>
            <person name="Rajewski A."/>
            <person name="Carter-House D."/>
            <person name="Stajich J."/>
            <person name="Litt A."/>
        </authorList>
    </citation>
    <scope>NUCLEOTIDE SEQUENCE [LARGE SCALE GENOMIC DNA]</scope>
    <source>
        <strain evidence="5">AR-01</strain>
    </source>
</reference>
<keyword evidence="6" id="KW-1185">Reference proteome</keyword>
<evidence type="ECO:0000256" key="3">
    <source>
        <dbReference type="RuleBase" id="RU361155"/>
    </source>
</evidence>
<proteinExistence type="inferred from homology"/>
<evidence type="ECO:0000259" key="4">
    <source>
        <dbReference type="Pfam" id="PF00685"/>
    </source>
</evidence>
<feature type="domain" description="Sulfotransferase" evidence="4">
    <location>
        <begin position="70"/>
        <end position="327"/>
    </location>
</feature>
<evidence type="ECO:0000256" key="1">
    <source>
        <dbReference type="ARBA" id="ARBA00005771"/>
    </source>
</evidence>